<accession>A0A0R3QCX2</accession>
<name>A0A0R3QCX2_9BILA</name>
<dbReference type="AlphaFoldDB" id="A0A0R3QCX2"/>
<proteinExistence type="predicted"/>
<organism evidence="1">
    <name type="scientific">Brugia timori</name>
    <dbReference type="NCBI Taxonomy" id="42155"/>
    <lineage>
        <taxon>Eukaryota</taxon>
        <taxon>Metazoa</taxon>
        <taxon>Ecdysozoa</taxon>
        <taxon>Nematoda</taxon>
        <taxon>Chromadorea</taxon>
        <taxon>Rhabditida</taxon>
        <taxon>Spirurina</taxon>
        <taxon>Spiruromorpha</taxon>
        <taxon>Filarioidea</taxon>
        <taxon>Onchocercidae</taxon>
        <taxon>Brugia</taxon>
    </lineage>
</organism>
<evidence type="ECO:0000313" key="1">
    <source>
        <dbReference type="WBParaSite" id="BTMF_0000420201-mRNA-1"/>
    </source>
</evidence>
<sequence>LAPPQPHHHWQQQQQQQQRLLQIRLHQSSLHRLGVGAKPSSLFANLTSPTVTATPATTTNAQLGGGLLFGTVPTTATNTGSVGTTTSMAPFSFGTPTSSSQPSGSLFGLATVQPAVSATPTIGASTSSLFGQKSTSGGLFGQVAATTPSTIPTTGSLFSTSTIGSLLKFTF</sequence>
<protein>
    <submittedName>
        <fullName evidence="1">Nucleoporin p58/p45</fullName>
    </submittedName>
</protein>
<dbReference type="STRING" id="42155.A0A0R3QCX2"/>
<dbReference type="WBParaSite" id="BTMF_0000420201-mRNA-1">
    <property type="protein sequence ID" value="BTMF_0000420201-mRNA-1"/>
    <property type="gene ID" value="BTMF_0000420201"/>
</dbReference>
<reference evidence="1" key="1">
    <citation type="submission" date="2017-02" db="UniProtKB">
        <authorList>
            <consortium name="WormBaseParasite"/>
        </authorList>
    </citation>
    <scope>IDENTIFICATION</scope>
</reference>